<gene>
    <name evidence="1" type="ORF">Slati_0197400</name>
</gene>
<organism evidence="1">
    <name type="scientific">Sesamum latifolium</name>
    <dbReference type="NCBI Taxonomy" id="2727402"/>
    <lineage>
        <taxon>Eukaryota</taxon>
        <taxon>Viridiplantae</taxon>
        <taxon>Streptophyta</taxon>
        <taxon>Embryophyta</taxon>
        <taxon>Tracheophyta</taxon>
        <taxon>Spermatophyta</taxon>
        <taxon>Magnoliopsida</taxon>
        <taxon>eudicotyledons</taxon>
        <taxon>Gunneridae</taxon>
        <taxon>Pentapetalae</taxon>
        <taxon>asterids</taxon>
        <taxon>lamiids</taxon>
        <taxon>Lamiales</taxon>
        <taxon>Pedaliaceae</taxon>
        <taxon>Sesamum</taxon>
    </lineage>
</organism>
<name>A0AAW2YBG7_9LAMI</name>
<evidence type="ECO:0000313" key="1">
    <source>
        <dbReference type="EMBL" id="KAL0463098.1"/>
    </source>
</evidence>
<dbReference type="AlphaFoldDB" id="A0AAW2YBG7"/>
<dbReference type="EMBL" id="JACGWN010000001">
    <property type="protein sequence ID" value="KAL0463098.1"/>
    <property type="molecule type" value="Genomic_DNA"/>
</dbReference>
<comment type="caution">
    <text evidence="1">The sequence shown here is derived from an EMBL/GenBank/DDBJ whole genome shotgun (WGS) entry which is preliminary data.</text>
</comment>
<accession>A0AAW2YBG7</accession>
<reference evidence="1" key="2">
    <citation type="journal article" date="2024" name="Plant">
        <title>Genomic evolution and insights into agronomic trait innovations of Sesamum species.</title>
        <authorList>
            <person name="Miao H."/>
            <person name="Wang L."/>
            <person name="Qu L."/>
            <person name="Liu H."/>
            <person name="Sun Y."/>
            <person name="Le M."/>
            <person name="Wang Q."/>
            <person name="Wei S."/>
            <person name="Zheng Y."/>
            <person name="Lin W."/>
            <person name="Duan Y."/>
            <person name="Cao H."/>
            <person name="Xiong S."/>
            <person name="Wang X."/>
            <person name="Wei L."/>
            <person name="Li C."/>
            <person name="Ma Q."/>
            <person name="Ju M."/>
            <person name="Zhao R."/>
            <person name="Li G."/>
            <person name="Mu C."/>
            <person name="Tian Q."/>
            <person name="Mei H."/>
            <person name="Zhang T."/>
            <person name="Gao T."/>
            <person name="Zhang H."/>
        </authorList>
    </citation>
    <scope>NUCLEOTIDE SEQUENCE</scope>
    <source>
        <strain evidence="1">KEN1</strain>
    </source>
</reference>
<reference evidence="1" key="1">
    <citation type="submission" date="2020-06" db="EMBL/GenBank/DDBJ databases">
        <authorList>
            <person name="Li T."/>
            <person name="Hu X."/>
            <person name="Zhang T."/>
            <person name="Song X."/>
            <person name="Zhang H."/>
            <person name="Dai N."/>
            <person name="Sheng W."/>
            <person name="Hou X."/>
            <person name="Wei L."/>
        </authorList>
    </citation>
    <scope>NUCLEOTIDE SEQUENCE</scope>
    <source>
        <strain evidence="1">KEN1</strain>
        <tissue evidence="1">Leaf</tissue>
    </source>
</reference>
<protein>
    <submittedName>
        <fullName evidence="1">Uncharacterized protein</fullName>
    </submittedName>
</protein>
<sequence>MDIEIPVETCTKSRIDWMNAAFHQRQTWDVYAILMGQLTRYQPTELTRGDCQMEALEAWSVLLESPAMIVRE</sequence>
<proteinExistence type="predicted"/>